<evidence type="ECO:0000313" key="7">
    <source>
        <dbReference type="EMBL" id="QGM46209.1"/>
    </source>
</evidence>
<keyword evidence="3" id="KW-0645">Protease</keyword>
<organism evidence="7 8">
    <name type="scientific">Methylocystis heyeri</name>
    <dbReference type="NCBI Taxonomy" id="391905"/>
    <lineage>
        <taxon>Bacteria</taxon>
        <taxon>Pseudomonadati</taxon>
        <taxon>Pseudomonadota</taxon>
        <taxon>Alphaproteobacteria</taxon>
        <taxon>Hyphomicrobiales</taxon>
        <taxon>Methylocystaceae</taxon>
        <taxon>Methylocystis</taxon>
    </lineage>
</organism>
<gene>
    <name evidence="7" type="ORF">H2LOC_011155</name>
</gene>
<dbReference type="CDD" id="cd00433">
    <property type="entry name" value="Peptidase_M17"/>
    <property type="match status" value="1"/>
</dbReference>
<dbReference type="PROSITE" id="PS00631">
    <property type="entry name" value="CYTOSOL_AP"/>
    <property type="match status" value="1"/>
</dbReference>
<dbReference type="InterPro" id="IPR011356">
    <property type="entry name" value="Leucine_aapep/pepB"/>
</dbReference>
<keyword evidence="5" id="KW-0464">Manganese</keyword>
<dbReference type="InterPro" id="IPR000819">
    <property type="entry name" value="Peptidase_M17_C"/>
</dbReference>
<dbReference type="Pfam" id="PF00883">
    <property type="entry name" value="Peptidase_M17"/>
    <property type="match status" value="1"/>
</dbReference>
<dbReference type="PANTHER" id="PTHR11963">
    <property type="entry name" value="LEUCINE AMINOPEPTIDASE-RELATED"/>
    <property type="match status" value="1"/>
</dbReference>
<keyword evidence="8" id="KW-1185">Reference proteome</keyword>
<comment type="similarity">
    <text evidence="1">Belongs to the peptidase M17 family.</text>
</comment>
<name>A0A6B8KF08_9HYPH</name>
<dbReference type="Proteomes" id="UP000309061">
    <property type="component" value="Chromosome"/>
</dbReference>
<protein>
    <submittedName>
        <fullName evidence="7">Leucyl aminopeptidase family protein</fullName>
    </submittedName>
</protein>
<dbReference type="Gene3D" id="3.40.630.10">
    <property type="entry name" value="Zn peptidases"/>
    <property type="match status" value="1"/>
</dbReference>
<dbReference type="InterPro" id="IPR043472">
    <property type="entry name" value="Macro_dom-like"/>
</dbReference>
<dbReference type="GO" id="GO:0030145">
    <property type="term" value="F:manganese ion binding"/>
    <property type="evidence" value="ECO:0007669"/>
    <property type="project" value="InterPro"/>
</dbReference>
<accession>A0A6B8KF08</accession>
<dbReference type="EMBL" id="CP046052">
    <property type="protein sequence ID" value="QGM46209.1"/>
    <property type="molecule type" value="Genomic_DNA"/>
</dbReference>
<dbReference type="GO" id="GO:0005737">
    <property type="term" value="C:cytoplasm"/>
    <property type="evidence" value="ECO:0007669"/>
    <property type="project" value="InterPro"/>
</dbReference>
<evidence type="ECO:0000256" key="2">
    <source>
        <dbReference type="ARBA" id="ARBA00022438"/>
    </source>
</evidence>
<dbReference type="OrthoDB" id="9809354at2"/>
<keyword evidence="2 7" id="KW-0031">Aminopeptidase</keyword>
<dbReference type="RefSeq" id="WP_136496463.1">
    <property type="nucleotide sequence ID" value="NZ_CP046052.1"/>
</dbReference>
<dbReference type="KEGG" id="mhey:H2LOC_011155"/>
<dbReference type="PRINTS" id="PR00481">
    <property type="entry name" value="LAMNOPPTDASE"/>
</dbReference>
<proteinExistence type="inferred from homology"/>
<dbReference type="PANTHER" id="PTHR11963:SF20">
    <property type="entry name" value="PEPTIDASE B"/>
    <property type="match status" value="1"/>
</dbReference>
<evidence type="ECO:0000259" key="6">
    <source>
        <dbReference type="PROSITE" id="PS00631"/>
    </source>
</evidence>
<evidence type="ECO:0000256" key="1">
    <source>
        <dbReference type="ARBA" id="ARBA00009528"/>
    </source>
</evidence>
<evidence type="ECO:0000256" key="5">
    <source>
        <dbReference type="ARBA" id="ARBA00023211"/>
    </source>
</evidence>
<sequence length="473" mass="50144">MATRIELEDFTPAATPIDFVEAQSWENYASNLPAEQRAFAASCGFEPKPERLLLLPGPSGAVARALFGVEREGARLRDPFLPGKLGALLPPGLYRFDQGPADPAAGALAFLLSQYKYARFVAPKASQPRLCAPEGVDAARISRIAAAVAFGRDLVNAPANEIGPEALASAAVELAERHGAQVRVIVGDALVAENFPLIHAVGKGAAEAPRLVDFVHGPEDGLKVTLVGKGVCFDTGGLDIKPSSAMLLMKKDMGGAAIALSLASMLMEGAVPIRLRVILPIVENSVSAPAFRPSDIYRSRNGLAVEIGNTDAEGRLVLADALALASEDQPDLLFDFATLTGAARVALGPDLPPFYTGSDELARDIERHAKSANDPLWRLPLWEPYDSGLDGKISDVVNVTSHGFAGSITAALFLRRFVSDPERWAHFDAYCWNGATKPGRPEGGEIQIARGLCELIEARAAALAESARGRDAN</sequence>
<dbReference type="GO" id="GO:0006508">
    <property type="term" value="P:proteolysis"/>
    <property type="evidence" value="ECO:0007669"/>
    <property type="project" value="UniProtKB-KW"/>
</dbReference>
<evidence type="ECO:0000313" key="8">
    <source>
        <dbReference type="Proteomes" id="UP000309061"/>
    </source>
</evidence>
<reference evidence="7 8" key="1">
    <citation type="submission" date="2019-11" db="EMBL/GenBank/DDBJ databases">
        <title>The genome sequence of Methylocystis heyeri.</title>
        <authorList>
            <person name="Oshkin I.Y."/>
            <person name="Miroshnikov K."/>
            <person name="Dedysh S.N."/>
        </authorList>
    </citation>
    <scope>NUCLEOTIDE SEQUENCE [LARGE SCALE GENOMIC DNA]</scope>
    <source>
        <strain evidence="7 8">H2</strain>
    </source>
</reference>
<dbReference type="SUPFAM" id="SSF53187">
    <property type="entry name" value="Zn-dependent exopeptidases"/>
    <property type="match status" value="1"/>
</dbReference>
<evidence type="ECO:0000256" key="3">
    <source>
        <dbReference type="ARBA" id="ARBA00022670"/>
    </source>
</evidence>
<keyword evidence="4" id="KW-0378">Hydrolase</keyword>
<dbReference type="Gene3D" id="3.40.220.10">
    <property type="entry name" value="Leucine Aminopeptidase, subunit E, domain 1"/>
    <property type="match status" value="1"/>
</dbReference>
<dbReference type="AlphaFoldDB" id="A0A6B8KF08"/>
<feature type="domain" description="Cytosol aminopeptidase" evidence="6">
    <location>
        <begin position="309"/>
        <end position="316"/>
    </location>
</feature>
<dbReference type="GO" id="GO:0070006">
    <property type="term" value="F:metalloaminopeptidase activity"/>
    <property type="evidence" value="ECO:0007669"/>
    <property type="project" value="InterPro"/>
</dbReference>
<evidence type="ECO:0000256" key="4">
    <source>
        <dbReference type="ARBA" id="ARBA00022801"/>
    </source>
</evidence>